<dbReference type="KEGG" id="ccat:101456449"/>
<keyword evidence="4 6" id="KW-0472">Membrane</keyword>
<proteinExistence type="inferred from homology"/>
<evidence type="ECO:0000256" key="2">
    <source>
        <dbReference type="ARBA" id="ARBA00022692"/>
    </source>
</evidence>
<feature type="transmembrane region" description="Helical" evidence="6">
    <location>
        <begin position="460"/>
        <end position="482"/>
    </location>
</feature>
<accession>A0A811V0P0</accession>
<evidence type="ECO:0000256" key="3">
    <source>
        <dbReference type="ARBA" id="ARBA00022989"/>
    </source>
</evidence>
<name>A0A811V0P0_CERCA</name>
<protein>
    <submittedName>
        <fullName evidence="7">(Mediterranean fruit fly) hypothetical protein</fullName>
    </submittedName>
</protein>
<dbReference type="GO" id="GO:0016020">
    <property type="term" value="C:membrane"/>
    <property type="evidence" value="ECO:0007669"/>
    <property type="project" value="UniProtKB-SubCell"/>
</dbReference>
<evidence type="ECO:0000256" key="5">
    <source>
        <dbReference type="ARBA" id="ARBA00038268"/>
    </source>
</evidence>
<sequence length="495" mass="58497">MEEVSRLVFHRSEICLYYAVYFAYLLYGLWTLFSLRDELQHKAGYIRDPYNYELDIFNNYIQLNWHWYLAHAVITTVSRFVLTKENMGISFACVSLTSLLISLPWKMFLFVVILLIIFYLVSRIGSRVIVWCITALWVSVLNILAIYFINPADDNHSFYIFSVILFWMLLRCCSFAHYCVDSKFSKDKLLGEATVTDFLGYTLYFPTLVNGPFLDYKRYIILLQKPSLPGFSYDIKTLVYELVRIFFWWLALELGMRCLFVHYMSMEIKTAKLVKSPFGRHAIGYFLGQFFFLTYFVKYGLGIAFAQYDGMKPPNKPQCIGHVHYYSNMWKHFDQGLYEFLFDYIYHPLVKANCSKFVSTVLTFAFVFMWHGCQTDILVWTVMNFWCLIVEKMLKNCMRSLHYRKWVEINFGLSTAQRFKAIVFSQLFIVAAFSNIFFIGSPKMGVFLIMNAYGNGFLNYLILSFCCYCFFQCSELISMKLWNRNVKNRTKIKSN</sequence>
<feature type="transmembrane region" description="Helical" evidence="6">
    <location>
        <begin position="421"/>
        <end position="440"/>
    </location>
</feature>
<feature type="transmembrane region" description="Helical" evidence="6">
    <location>
        <begin position="198"/>
        <end position="216"/>
    </location>
</feature>
<feature type="transmembrane region" description="Helical" evidence="6">
    <location>
        <begin position="237"/>
        <end position="263"/>
    </location>
</feature>
<dbReference type="AlphaFoldDB" id="A0A811V0P0"/>
<feature type="transmembrane region" description="Helical" evidence="6">
    <location>
        <begin position="283"/>
        <end position="306"/>
    </location>
</feature>
<feature type="transmembrane region" description="Helical" evidence="6">
    <location>
        <begin position="158"/>
        <end position="178"/>
    </location>
</feature>
<dbReference type="OrthoDB" id="420606at2759"/>
<evidence type="ECO:0000313" key="7">
    <source>
        <dbReference type="EMBL" id="CAD7003457.1"/>
    </source>
</evidence>
<dbReference type="PANTHER" id="PTHR13285:SF18">
    <property type="entry name" value="PROTEIN-CYSTEINE N-PALMITOYLTRANSFERASE RASP"/>
    <property type="match status" value="1"/>
</dbReference>
<keyword evidence="3 6" id="KW-1133">Transmembrane helix</keyword>
<evidence type="ECO:0000256" key="6">
    <source>
        <dbReference type="SAM" id="Phobius"/>
    </source>
</evidence>
<dbReference type="InterPro" id="IPR051085">
    <property type="entry name" value="MB_O-acyltransferase"/>
</dbReference>
<keyword evidence="2 6" id="KW-0812">Transmembrane</keyword>
<feature type="transmembrane region" description="Helical" evidence="6">
    <location>
        <begin position="103"/>
        <end position="122"/>
    </location>
</feature>
<dbReference type="Proteomes" id="UP000606786">
    <property type="component" value="Unassembled WGS sequence"/>
</dbReference>
<dbReference type="GO" id="GO:0005783">
    <property type="term" value="C:endoplasmic reticulum"/>
    <property type="evidence" value="ECO:0007669"/>
    <property type="project" value="TreeGrafter"/>
</dbReference>
<feature type="transmembrane region" description="Helical" evidence="6">
    <location>
        <begin position="15"/>
        <end position="33"/>
    </location>
</feature>
<evidence type="ECO:0000256" key="4">
    <source>
        <dbReference type="ARBA" id="ARBA00023136"/>
    </source>
</evidence>
<evidence type="ECO:0000313" key="8">
    <source>
        <dbReference type="Proteomes" id="UP000606786"/>
    </source>
</evidence>
<gene>
    <name evidence="7" type="ORF">CCAP1982_LOCUS11910</name>
</gene>
<dbReference type="InterPro" id="IPR004299">
    <property type="entry name" value="MBOAT_fam"/>
</dbReference>
<comment type="subcellular location">
    <subcellularLocation>
        <location evidence="1">Membrane</location>
        <topology evidence="1">Multi-pass membrane protein</topology>
    </subcellularLocation>
</comment>
<dbReference type="Pfam" id="PF03062">
    <property type="entry name" value="MBOAT"/>
    <property type="match status" value="1"/>
</dbReference>
<dbReference type="EMBL" id="CAJHJT010000034">
    <property type="protein sequence ID" value="CAD7003457.1"/>
    <property type="molecule type" value="Genomic_DNA"/>
</dbReference>
<organism evidence="7 8">
    <name type="scientific">Ceratitis capitata</name>
    <name type="common">Mediterranean fruit fly</name>
    <name type="synonym">Tephritis capitata</name>
    <dbReference type="NCBI Taxonomy" id="7213"/>
    <lineage>
        <taxon>Eukaryota</taxon>
        <taxon>Metazoa</taxon>
        <taxon>Ecdysozoa</taxon>
        <taxon>Arthropoda</taxon>
        <taxon>Hexapoda</taxon>
        <taxon>Insecta</taxon>
        <taxon>Pterygota</taxon>
        <taxon>Neoptera</taxon>
        <taxon>Endopterygota</taxon>
        <taxon>Diptera</taxon>
        <taxon>Brachycera</taxon>
        <taxon>Muscomorpha</taxon>
        <taxon>Tephritoidea</taxon>
        <taxon>Tephritidae</taxon>
        <taxon>Ceratitis</taxon>
        <taxon>Ceratitis</taxon>
    </lineage>
</organism>
<feature type="transmembrane region" description="Helical" evidence="6">
    <location>
        <begin position="128"/>
        <end position="149"/>
    </location>
</feature>
<dbReference type="PANTHER" id="PTHR13285">
    <property type="entry name" value="ACYLTRANSFERASE"/>
    <property type="match status" value="1"/>
</dbReference>
<keyword evidence="8" id="KW-1185">Reference proteome</keyword>
<feature type="transmembrane region" description="Helical" evidence="6">
    <location>
        <begin position="377"/>
        <end position="394"/>
    </location>
</feature>
<comment type="similarity">
    <text evidence="5">Belongs to the membrane-bound acyltransferase family. HHAT subfamily.</text>
</comment>
<comment type="caution">
    <text evidence="7">The sequence shown here is derived from an EMBL/GenBank/DDBJ whole genome shotgun (WGS) entry which is preliminary data.</text>
</comment>
<evidence type="ECO:0000256" key="1">
    <source>
        <dbReference type="ARBA" id="ARBA00004141"/>
    </source>
</evidence>
<dbReference type="GO" id="GO:0016409">
    <property type="term" value="F:palmitoyltransferase activity"/>
    <property type="evidence" value="ECO:0007669"/>
    <property type="project" value="TreeGrafter"/>
</dbReference>
<reference evidence="7" key="1">
    <citation type="submission" date="2020-11" db="EMBL/GenBank/DDBJ databases">
        <authorList>
            <person name="Whitehead M."/>
        </authorList>
    </citation>
    <scope>NUCLEOTIDE SEQUENCE</scope>
    <source>
        <strain evidence="7">EGII</strain>
    </source>
</reference>